<name>I0HDU9_ACTM4</name>
<dbReference type="PATRIC" id="fig|512565.3.peg.5960"/>
<evidence type="ECO:0000256" key="1">
    <source>
        <dbReference type="SAM" id="Phobius"/>
    </source>
</evidence>
<feature type="transmembrane region" description="Helical" evidence="1">
    <location>
        <begin position="47"/>
        <end position="69"/>
    </location>
</feature>
<reference evidence="2 3" key="1">
    <citation type="submission" date="2012-02" db="EMBL/GenBank/DDBJ databases">
        <title>Complete genome sequence of Actinoplanes missouriensis 431 (= NBRC 102363).</title>
        <authorList>
            <person name="Ohnishi Y."/>
            <person name="Ishikawa J."/>
            <person name="Sekine M."/>
            <person name="Hosoyama A."/>
            <person name="Harada T."/>
            <person name="Narita H."/>
            <person name="Hata T."/>
            <person name="Konno Y."/>
            <person name="Tutikane K."/>
            <person name="Fujita N."/>
            <person name="Horinouchi S."/>
            <person name="Hayakawa M."/>
        </authorList>
    </citation>
    <scope>NUCLEOTIDE SEQUENCE [LARGE SCALE GENOMIC DNA]</scope>
    <source>
        <strain evidence="3">ATCC 14538 / DSM 43046 / CBS 188.64 / JCM 3121 / NBRC 102363 / NCIMB 12654 / NRRL B-3342 / UNCC 431</strain>
    </source>
</reference>
<dbReference type="EMBL" id="AP012319">
    <property type="protein sequence ID" value="BAL91186.1"/>
    <property type="molecule type" value="Genomic_DNA"/>
</dbReference>
<sequence length="275" mass="30734">MSLPSGSPDPLLSFGARIGAYRNVAWLLLACGAGLAWLVGFGLRSPYLGLSVAVLLVSACMLGASVILFRRASTPMYRWVSAEYIYRFDAADLRRQTQTIKIRIRANRDNVNLFHNTYRWTGVGTSTVRVANGSQRICETREKISGRRHYYVHLDQPLSKGEETLIHLEQELFDASGEFEPILAKIVSSPLAKLTLKVVFPSDQAPRAIVARRSRPSRKRAESWRTIGAGGHDVDWSDNGATTEACYSPDSPKVGIRYDLRWDNWGKYPSSQDGR</sequence>
<dbReference type="AlphaFoldDB" id="I0HDU9"/>
<keyword evidence="1" id="KW-0812">Transmembrane</keyword>
<accession>I0HDU9</accession>
<dbReference type="KEGG" id="ams:AMIS_59660"/>
<dbReference type="HOGENOM" id="CLU_1010597_0_0_11"/>
<keyword evidence="1" id="KW-0472">Membrane</keyword>
<evidence type="ECO:0000313" key="2">
    <source>
        <dbReference type="EMBL" id="BAL91186.1"/>
    </source>
</evidence>
<organism evidence="2 3">
    <name type="scientific">Actinoplanes missouriensis (strain ATCC 14538 / DSM 43046 / CBS 188.64 / JCM 3121 / NBRC 102363 / NCIMB 12654 / NRRL B-3342 / UNCC 431)</name>
    <dbReference type="NCBI Taxonomy" id="512565"/>
    <lineage>
        <taxon>Bacteria</taxon>
        <taxon>Bacillati</taxon>
        <taxon>Actinomycetota</taxon>
        <taxon>Actinomycetes</taxon>
        <taxon>Micromonosporales</taxon>
        <taxon>Micromonosporaceae</taxon>
        <taxon>Actinoplanes</taxon>
    </lineage>
</organism>
<protein>
    <submittedName>
        <fullName evidence="2">Uncharacterized protein</fullName>
    </submittedName>
</protein>
<gene>
    <name evidence="2" type="ordered locus">AMIS_59660</name>
</gene>
<feature type="transmembrane region" description="Helical" evidence="1">
    <location>
        <begin position="20"/>
        <end position="41"/>
    </location>
</feature>
<dbReference type="RefSeq" id="WP_014446073.1">
    <property type="nucleotide sequence ID" value="NC_017093.1"/>
</dbReference>
<dbReference type="Proteomes" id="UP000007882">
    <property type="component" value="Chromosome"/>
</dbReference>
<evidence type="ECO:0000313" key="3">
    <source>
        <dbReference type="Proteomes" id="UP000007882"/>
    </source>
</evidence>
<keyword evidence="3" id="KW-1185">Reference proteome</keyword>
<keyword evidence="1" id="KW-1133">Transmembrane helix</keyword>
<proteinExistence type="predicted"/>
<dbReference type="OrthoDB" id="9768127at2"/>